<evidence type="ECO:0000313" key="2">
    <source>
        <dbReference type="Proteomes" id="UP000479710"/>
    </source>
</evidence>
<name>A0A6G1CVY9_9ORYZ</name>
<sequence length="107" mass="11471">MAVELASLCTSPRLTPYTDEHLAAPCHPIPPPLVADEGLPLAQQSKVKKPELDAVRHHEPLPLASLNHSETAQLVALTAPSTIHSNCLSLNHVAPTASSSSTMKQWR</sequence>
<accession>A0A6G1CVY9</accession>
<keyword evidence="2" id="KW-1185">Reference proteome</keyword>
<organism evidence="1 2">
    <name type="scientific">Oryza meyeriana var. granulata</name>
    <dbReference type="NCBI Taxonomy" id="110450"/>
    <lineage>
        <taxon>Eukaryota</taxon>
        <taxon>Viridiplantae</taxon>
        <taxon>Streptophyta</taxon>
        <taxon>Embryophyta</taxon>
        <taxon>Tracheophyta</taxon>
        <taxon>Spermatophyta</taxon>
        <taxon>Magnoliopsida</taxon>
        <taxon>Liliopsida</taxon>
        <taxon>Poales</taxon>
        <taxon>Poaceae</taxon>
        <taxon>BOP clade</taxon>
        <taxon>Oryzoideae</taxon>
        <taxon>Oryzeae</taxon>
        <taxon>Oryzinae</taxon>
        <taxon>Oryza</taxon>
        <taxon>Oryza meyeriana</taxon>
    </lineage>
</organism>
<comment type="caution">
    <text evidence="1">The sequence shown here is derived from an EMBL/GenBank/DDBJ whole genome shotgun (WGS) entry which is preliminary data.</text>
</comment>
<dbReference type="AlphaFoldDB" id="A0A6G1CVY9"/>
<proteinExistence type="predicted"/>
<evidence type="ECO:0000313" key="1">
    <source>
        <dbReference type="EMBL" id="KAF0904300.1"/>
    </source>
</evidence>
<protein>
    <submittedName>
        <fullName evidence="1">Uncharacterized protein</fullName>
    </submittedName>
</protein>
<reference evidence="1 2" key="1">
    <citation type="submission" date="2019-11" db="EMBL/GenBank/DDBJ databases">
        <title>Whole genome sequence of Oryza granulata.</title>
        <authorList>
            <person name="Li W."/>
        </authorList>
    </citation>
    <scope>NUCLEOTIDE SEQUENCE [LARGE SCALE GENOMIC DNA]</scope>
    <source>
        <strain evidence="2">cv. Menghai</strain>
        <tissue evidence="1">Leaf</tissue>
    </source>
</reference>
<dbReference type="EMBL" id="SPHZ02000008">
    <property type="protein sequence ID" value="KAF0904300.1"/>
    <property type="molecule type" value="Genomic_DNA"/>
</dbReference>
<dbReference type="Proteomes" id="UP000479710">
    <property type="component" value="Unassembled WGS sequence"/>
</dbReference>
<gene>
    <name evidence="1" type="ORF">E2562_033269</name>
</gene>